<keyword evidence="2" id="KW-0175">Coiled coil</keyword>
<feature type="compositionally biased region" description="Pro residues" evidence="3">
    <location>
        <begin position="751"/>
        <end position="837"/>
    </location>
</feature>
<dbReference type="PANTHER" id="PTHR45920">
    <property type="entry name" value="FORMIN HOMOLOGY 2 DOMAIN CONTAINING, ISOFORM I"/>
    <property type="match status" value="1"/>
</dbReference>
<evidence type="ECO:0000313" key="5">
    <source>
        <dbReference type="EMBL" id="KAK0170856.1"/>
    </source>
</evidence>
<feature type="compositionally biased region" description="Pro residues" evidence="3">
    <location>
        <begin position="846"/>
        <end position="856"/>
    </location>
</feature>
<comment type="similarity">
    <text evidence="1">Belongs to the formin homology family. Cappuccino subfamily.</text>
</comment>
<feature type="coiled-coil region" evidence="2">
    <location>
        <begin position="1196"/>
        <end position="1263"/>
    </location>
</feature>
<dbReference type="GO" id="GO:0045010">
    <property type="term" value="P:actin nucleation"/>
    <property type="evidence" value="ECO:0007669"/>
    <property type="project" value="InterPro"/>
</dbReference>
<feature type="region of interest" description="Disordered" evidence="3">
    <location>
        <begin position="713"/>
        <end position="736"/>
    </location>
</feature>
<name>A0AA39FK00_9HYME</name>
<dbReference type="PANTHER" id="PTHR45920:SF7">
    <property type="entry name" value="FORMIN-G"/>
    <property type="match status" value="1"/>
</dbReference>
<dbReference type="GO" id="GO:0005737">
    <property type="term" value="C:cytoplasm"/>
    <property type="evidence" value="ECO:0007669"/>
    <property type="project" value="UniProtKB-ARBA"/>
</dbReference>
<feature type="region of interest" description="Disordered" evidence="3">
    <location>
        <begin position="749"/>
        <end position="898"/>
    </location>
</feature>
<keyword evidence="6" id="KW-1185">Reference proteome</keyword>
<dbReference type="InterPro" id="IPR042201">
    <property type="entry name" value="FH2_Formin_sf"/>
</dbReference>
<dbReference type="Gene3D" id="1.20.58.2220">
    <property type="entry name" value="Formin, FH2 domain"/>
    <property type="match status" value="1"/>
</dbReference>
<dbReference type="GO" id="GO:0030866">
    <property type="term" value="P:cortical actin cytoskeleton organization"/>
    <property type="evidence" value="ECO:0007669"/>
    <property type="project" value="TreeGrafter"/>
</dbReference>
<sequence>MSVENIKSAVATRHPLRKNLRDIARLYSLRVRAYFSRNQRVYEWFEKTEQQINFKFISQCDNISSNRHVIGPSKSTNDLVYSSVDCIVKPVFAMGNLQSDGKKRNKKQCIDESSTSSPCVTFERVVHTPGKRHAPPPPKIHVTPQTKSPLAIPEIEHNDIKLQLEPQKQADVSVEVTSGHELLLPPEESSQSPPGDLSEPSSSATNECAIVVPPLGVLPVPTTGPPLLVTDSWRRANANLTIPLSDIPTPPSQESSSDSIFTDPDEIGMVADISDVALRQNQTTTPYKNKKLRETVSGTKKNRRSHFTVTGHRKIQLNSTNRIATPTQSDTPVCRRHSAFEHTSNESTVLRRVASFTLDNASRDTPKNISHSRNVSTPKLPSQLLDKFEGQHLVNLLTSGIPEHVRNQLSDGDLNKFTAAFYAQLQAVGVIKSHGDKTPTKDCFRADEVYCWNALKAQKKSNDNYNGETSYSPEYVRDLENKITILRFEVERLQKLTDELICQQQSKEKNQDVAVITSKASSPKPRDDENIRILCNKSNTSIESGRFTASSLDISPIPYNSSSDKLKDEFSTIPSGLTSISEIENTYDETKYKTLPTLKPASDARKIASSSRVLDHRIQDKQKINNETHESESECDNILQDCNQFELTRDARKKLDFILDKNIDNTNKTELLNNDELKSKNHNENIVDNDSKTNLEEIINSTDATSQKVLTIASSLPSPPPPPPPPPPMPEISEPPSINITKIVQTDPILIPAPPPPPPPMPNMMGPPPPPPMPGMIGPPPPPPMPGMIGPPPPPPMPGMTGPSPPPLSGLGPPPPPPPPPPSSATSSGPPPPPPPMSGVIGASCGPPPPPPPPPMSGVIGASCGPPPPPPPPPFHSGPAALPPPPPGGWNPPTRATMRKEPLAPEAPMKPLYWTRILIPANATPTIPASSPDSPPQVPLWMEIEEEKDVNIKEFVDLFSRQVVDRKPTIKKEESNKSSKIQPAKILDSKRSKTVGILEKSLRVDFSEVENSVYNLDTSIVSLEALRQIYEIMPTPKEMEDITNHEREYPNIPLDRPEMFLKQLSTIKNFNERIVCLMFRSEFHDAIYTVSTKLTNLRSTCEYLRNSQSLKGVMALILTLGNYMNGGNRMRGQADGFGLEILGKLKDVKSKVPGVTLLHYVVKAKLSQEENYNFDEMLPLPVPEPADIEAASTIDFEEIVKELDRLDKELAICEKNYKIVTETCPEKSIAFKEKMETFLNRARNELQNERENLQEARAKFKTVMHFYQYVPKGTTIDKADPKDFFQLWMSFCKDFKDIWKNEQQRLKKEKMKTLRKKIEINRKVETTKVVPGGLKDRLRKFIDKEKR</sequence>
<evidence type="ECO:0000259" key="4">
    <source>
        <dbReference type="PROSITE" id="PS51444"/>
    </source>
</evidence>
<dbReference type="PROSITE" id="PS51444">
    <property type="entry name" value="FH2"/>
    <property type="match status" value="1"/>
</dbReference>
<feature type="domain" description="FH2" evidence="4">
    <location>
        <begin position="899"/>
        <end position="1321"/>
    </location>
</feature>
<dbReference type="PRINTS" id="PR00828">
    <property type="entry name" value="FORMIN"/>
</dbReference>
<organism evidence="5 6">
    <name type="scientific">Microctonus aethiopoides</name>
    <dbReference type="NCBI Taxonomy" id="144406"/>
    <lineage>
        <taxon>Eukaryota</taxon>
        <taxon>Metazoa</taxon>
        <taxon>Ecdysozoa</taxon>
        <taxon>Arthropoda</taxon>
        <taxon>Hexapoda</taxon>
        <taxon>Insecta</taxon>
        <taxon>Pterygota</taxon>
        <taxon>Neoptera</taxon>
        <taxon>Endopterygota</taxon>
        <taxon>Hymenoptera</taxon>
        <taxon>Apocrita</taxon>
        <taxon>Ichneumonoidea</taxon>
        <taxon>Braconidae</taxon>
        <taxon>Euphorinae</taxon>
        <taxon>Microctonus</taxon>
    </lineage>
</organism>
<dbReference type="EMBL" id="JAQQBS010000003">
    <property type="protein sequence ID" value="KAK0170856.1"/>
    <property type="molecule type" value="Genomic_DNA"/>
</dbReference>
<feature type="compositionally biased region" description="Pro residues" evidence="3">
    <location>
        <begin position="717"/>
        <end position="730"/>
    </location>
</feature>
<accession>A0AA39FK00</accession>
<feature type="compositionally biased region" description="Low complexity" evidence="3">
    <location>
        <begin position="183"/>
        <end position="194"/>
    </location>
</feature>
<dbReference type="InterPro" id="IPR001265">
    <property type="entry name" value="Formin_Cappuccino_subfam"/>
</dbReference>
<reference evidence="5" key="1">
    <citation type="journal article" date="2023" name="bioRxiv">
        <title>Scaffold-level genome assemblies of two parasitoid biocontrol wasps reveal the parthenogenesis mechanism and an associated novel virus.</title>
        <authorList>
            <person name="Inwood S."/>
            <person name="Skelly J."/>
            <person name="Guhlin J."/>
            <person name="Harrop T."/>
            <person name="Goldson S."/>
            <person name="Dearden P."/>
        </authorList>
    </citation>
    <scope>NUCLEOTIDE SEQUENCE</scope>
    <source>
        <strain evidence="5">Irish</strain>
        <tissue evidence="5">Whole body</tissue>
    </source>
</reference>
<gene>
    <name evidence="5" type="ORF">PV328_008653</name>
</gene>
<dbReference type="GO" id="GO:0005884">
    <property type="term" value="C:actin filament"/>
    <property type="evidence" value="ECO:0007669"/>
    <property type="project" value="InterPro"/>
</dbReference>
<dbReference type="GO" id="GO:0051015">
    <property type="term" value="F:actin filament binding"/>
    <property type="evidence" value="ECO:0007669"/>
    <property type="project" value="TreeGrafter"/>
</dbReference>
<dbReference type="InterPro" id="IPR015425">
    <property type="entry name" value="FH2_Formin"/>
</dbReference>
<dbReference type="SUPFAM" id="SSF101447">
    <property type="entry name" value="Formin homology 2 domain (FH2 domain)"/>
    <property type="match status" value="1"/>
</dbReference>
<dbReference type="SMART" id="SM00498">
    <property type="entry name" value="FH2"/>
    <property type="match status" value="1"/>
</dbReference>
<evidence type="ECO:0000256" key="3">
    <source>
        <dbReference type="SAM" id="MobiDB-lite"/>
    </source>
</evidence>
<dbReference type="Pfam" id="PF02181">
    <property type="entry name" value="FH2"/>
    <property type="match status" value="1"/>
</dbReference>
<protein>
    <recommendedName>
        <fullName evidence="4">FH2 domain-containing protein</fullName>
    </recommendedName>
</protein>
<dbReference type="Proteomes" id="UP001168990">
    <property type="component" value="Unassembled WGS sequence"/>
</dbReference>
<evidence type="ECO:0000256" key="2">
    <source>
        <dbReference type="SAM" id="Coils"/>
    </source>
</evidence>
<feature type="compositionally biased region" description="Pro residues" evidence="3">
    <location>
        <begin position="865"/>
        <end position="890"/>
    </location>
</feature>
<evidence type="ECO:0000313" key="6">
    <source>
        <dbReference type="Proteomes" id="UP001168990"/>
    </source>
</evidence>
<comment type="caution">
    <text evidence="5">The sequence shown here is derived from an EMBL/GenBank/DDBJ whole genome shotgun (WGS) entry which is preliminary data.</text>
</comment>
<evidence type="ECO:0000256" key="1">
    <source>
        <dbReference type="ARBA" id="ARBA00005271"/>
    </source>
</evidence>
<feature type="region of interest" description="Disordered" evidence="3">
    <location>
        <begin position="183"/>
        <end position="204"/>
    </location>
</feature>
<dbReference type="GO" id="GO:0008017">
    <property type="term" value="F:microtubule binding"/>
    <property type="evidence" value="ECO:0007669"/>
    <property type="project" value="InterPro"/>
</dbReference>
<proteinExistence type="inferred from homology"/>
<reference evidence="5" key="2">
    <citation type="submission" date="2023-03" db="EMBL/GenBank/DDBJ databases">
        <authorList>
            <person name="Inwood S.N."/>
            <person name="Skelly J.G."/>
            <person name="Guhlin J."/>
            <person name="Harrop T.W.R."/>
            <person name="Goldson S.G."/>
            <person name="Dearden P.K."/>
        </authorList>
    </citation>
    <scope>NUCLEOTIDE SEQUENCE</scope>
    <source>
        <strain evidence="5">Irish</strain>
        <tissue evidence="5">Whole body</tissue>
    </source>
</reference>